<feature type="compositionally biased region" description="Basic and acidic residues" evidence="1">
    <location>
        <begin position="628"/>
        <end position="653"/>
    </location>
</feature>
<dbReference type="InterPro" id="IPR028750">
    <property type="entry name" value="CEP350/CC187"/>
</dbReference>
<feature type="compositionally biased region" description="Low complexity" evidence="1">
    <location>
        <begin position="326"/>
        <end position="339"/>
    </location>
</feature>
<reference evidence="2" key="1">
    <citation type="submission" date="2025-08" db="UniProtKB">
        <authorList>
            <consortium name="Ensembl"/>
        </authorList>
    </citation>
    <scope>IDENTIFICATION</scope>
</reference>
<evidence type="ECO:0000256" key="1">
    <source>
        <dbReference type="SAM" id="MobiDB-lite"/>
    </source>
</evidence>
<dbReference type="GO" id="GO:0034453">
    <property type="term" value="P:microtubule anchoring"/>
    <property type="evidence" value="ECO:0007669"/>
    <property type="project" value="InterPro"/>
</dbReference>
<feature type="compositionally biased region" description="Polar residues" evidence="1">
    <location>
        <begin position="485"/>
        <end position="494"/>
    </location>
</feature>
<feature type="compositionally biased region" description="Basic and acidic residues" evidence="1">
    <location>
        <begin position="148"/>
        <end position="160"/>
    </location>
</feature>
<dbReference type="AlphaFoldDB" id="A0A8D0MP63"/>
<feature type="region of interest" description="Disordered" evidence="1">
    <location>
        <begin position="291"/>
        <end position="355"/>
    </location>
</feature>
<feature type="region of interest" description="Disordered" evidence="1">
    <location>
        <begin position="964"/>
        <end position="1009"/>
    </location>
</feature>
<dbReference type="GO" id="GO:0008017">
    <property type="term" value="F:microtubule binding"/>
    <property type="evidence" value="ECO:0007669"/>
    <property type="project" value="InterPro"/>
</dbReference>
<evidence type="ECO:0000313" key="3">
    <source>
        <dbReference type="Proteomes" id="UP000694726"/>
    </source>
</evidence>
<feature type="compositionally biased region" description="Gly residues" evidence="1">
    <location>
        <begin position="986"/>
        <end position="998"/>
    </location>
</feature>
<sequence>TEILVMGRLPGGNDPAPPPQREPEAEPLSLGAPGSRAVQKAKTKEDWLRPPATENEVMSALRWPQPSQEVGALRGPPQGAWSDYLEEPGPPRNACSHPVWSADEEPKDGDSSVSSGRLSGSSGGHESGTFPRGPWKERTPQVLGPSRRPRESSPRLEQLRGKIRAQARRQASCASLGTSTPSSASHLYKTPTPAARRKARKPAKPPPALAFPGQRPLSPERDGSGMGGWERWDRCSQQFPWENPKSRKSRSCKSEKAPKPPPPRRTAKDTDSELVGVYAWRKGRALVRALLGPPPVLPRLQSKAPLRHRPPAAQLGHSKKAAAGESSPVQPQVPSPASVCSDPQVSATAPPAASCDQSVNIQAAMAILRDLRQQIQVGLELARDRHPRRGLELRDLAGRRRPGPRSPPDVRGTFWKSPRTTTEGVAASSERAGSLPTAPRWSSSARRDICPQRAWVAQGLDPSPQKPGSPPERLSSFPQRPWSASPRQASSPQRTWAAPGLDPSLQRPGSPPERLGPFLQRPWSASAGQASGPQRAWTACQDGEGPARRPWSPPCWRPQSASFLQGPSPLCRDRGSLLSASGTELAWLRPSRGALRSESRRPPPCPKPRGPLGPPCSPESLRQRTVGWRREALEKKASAERAQEPRKQQRRQDIYRKQKEAVLSKAIPVVSQTTPGIVTFVPHSAQSRGLEAPGSPGAPVLEWSKVTSGMVLGDQEAPGSFCLCLNRALNPAKILETGGSQDGWEGAPLLMSASSPGPLRLTDLAAHYPRPGPCIYLDPEESERLGLPGPLRLSCKQAQLQALETTANILQQRIDTLTDKLRESEATDTSGDPGPDPPPWSSGTPACPGALVPSVARGAPWDWAGMQARPLLSPRCFLDGETLPRSPDWELQQSASPRGHHASQPRGFLEDGRLDLGKRLARNTASFQALGPFPGSSLGAPATPDARCGSLRREEMRSARGAGLVTPWTPRSCGKGEPVDRPWAGWSGGWGTSAGGGSFSTWRESTHQY</sequence>
<dbReference type="PANTHER" id="PTHR13958">
    <property type="entry name" value="CENTROSOME-ASSOCIATED PROTEIN 350"/>
    <property type="match status" value="1"/>
</dbReference>
<organism evidence="2 3">
    <name type="scientific">Sus scrofa</name>
    <name type="common">Pig</name>
    <dbReference type="NCBI Taxonomy" id="9823"/>
    <lineage>
        <taxon>Eukaryota</taxon>
        <taxon>Metazoa</taxon>
        <taxon>Chordata</taxon>
        <taxon>Craniata</taxon>
        <taxon>Vertebrata</taxon>
        <taxon>Euteleostomi</taxon>
        <taxon>Mammalia</taxon>
        <taxon>Eutheria</taxon>
        <taxon>Laurasiatheria</taxon>
        <taxon>Artiodactyla</taxon>
        <taxon>Suina</taxon>
        <taxon>Suidae</taxon>
        <taxon>Sus</taxon>
    </lineage>
</organism>
<proteinExistence type="predicted"/>
<accession>A0A8D0MP63</accession>
<evidence type="ECO:0000313" key="2">
    <source>
        <dbReference type="Ensembl" id="ENSSSCP00015005216.1"/>
    </source>
</evidence>
<feature type="compositionally biased region" description="Pro residues" evidence="1">
    <location>
        <begin position="602"/>
        <end position="617"/>
    </location>
</feature>
<feature type="region of interest" description="Disordered" evidence="1">
    <location>
        <begin position="1"/>
        <end position="274"/>
    </location>
</feature>
<protein>
    <recommendedName>
        <fullName evidence="4">Coiled-coil domain containing 187</fullName>
    </recommendedName>
</protein>
<feature type="compositionally biased region" description="Low complexity" evidence="1">
    <location>
        <begin position="111"/>
        <end position="120"/>
    </location>
</feature>
<feature type="region of interest" description="Disordered" evidence="1">
    <location>
        <begin position="822"/>
        <end position="851"/>
    </location>
</feature>
<name>A0A8D0MP63_PIG</name>
<dbReference type="Proteomes" id="UP000694726">
    <property type="component" value="Unplaced"/>
</dbReference>
<dbReference type="PANTHER" id="PTHR13958:SF5">
    <property type="entry name" value="COILED-COIL DOMAIN-CONTAINING PROTEIN 187"/>
    <property type="match status" value="1"/>
</dbReference>
<feature type="region of interest" description="Disordered" evidence="1">
    <location>
        <begin position="589"/>
        <end position="653"/>
    </location>
</feature>
<feature type="compositionally biased region" description="Polar residues" evidence="1">
    <location>
        <begin position="172"/>
        <end position="185"/>
    </location>
</feature>
<feature type="region of interest" description="Disordered" evidence="1">
    <location>
        <begin position="887"/>
        <end position="909"/>
    </location>
</feature>
<dbReference type="Ensembl" id="ENSSSCT00015013467.1">
    <property type="protein sequence ID" value="ENSSSCP00015005216.1"/>
    <property type="gene ID" value="ENSSSCG00015010104.1"/>
</dbReference>
<feature type="region of interest" description="Disordered" evidence="1">
    <location>
        <begin position="392"/>
        <end position="570"/>
    </location>
</feature>
<evidence type="ECO:0008006" key="4">
    <source>
        <dbReference type="Google" id="ProtNLM"/>
    </source>
</evidence>
<dbReference type="GO" id="GO:0005813">
    <property type="term" value="C:centrosome"/>
    <property type="evidence" value="ECO:0007669"/>
    <property type="project" value="InterPro"/>
</dbReference>